<feature type="signal peptide" evidence="1">
    <location>
        <begin position="1"/>
        <end position="22"/>
    </location>
</feature>
<accession>A0A127Z5B5</accession>
<evidence type="ECO:0000256" key="1">
    <source>
        <dbReference type="SAM" id="SignalP"/>
    </source>
</evidence>
<name>A0A127Z5B5_9BASI</name>
<keyword evidence="1" id="KW-0732">Signal</keyword>
<protein>
    <submittedName>
        <fullName evidence="2">Uncharcterized protein</fullName>
    </submittedName>
</protein>
<gene>
    <name evidence="2" type="ORF">SPSC_10008</name>
</gene>
<reference evidence="2" key="1">
    <citation type="submission" date="2014-06" db="EMBL/GenBank/DDBJ databases">
        <authorList>
            <person name="Ju J."/>
            <person name="Zhang J."/>
        </authorList>
    </citation>
    <scope>NUCLEOTIDE SEQUENCE</scope>
    <source>
        <strain evidence="2">SscI8</strain>
    </source>
</reference>
<dbReference type="EMBL" id="LK056650">
    <property type="protein sequence ID" value="CDS81897.1"/>
    <property type="molecule type" value="Genomic_DNA"/>
</dbReference>
<organism evidence="2">
    <name type="scientific">Sporisorium scitamineum</name>
    <dbReference type="NCBI Taxonomy" id="49012"/>
    <lineage>
        <taxon>Eukaryota</taxon>
        <taxon>Fungi</taxon>
        <taxon>Dikarya</taxon>
        <taxon>Basidiomycota</taxon>
        <taxon>Ustilaginomycotina</taxon>
        <taxon>Ustilaginomycetes</taxon>
        <taxon>Ustilaginales</taxon>
        <taxon>Ustilaginaceae</taxon>
        <taxon>Sporisorium</taxon>
    </lineage>
</organism>
<sequence>MLIKSLLLCVLTAALASSSVGAVRFPDNAMLWKACSLVSENEETFINALKAVYNDARKAASTGDTRGAEQVITPVLPEGVAAFREHLQAHGRYRKCSSFVP</sequence>
<evidence type="ECO:0000313" key="2">
    <source>
        <dbReference type="EMBL" id="CDS81897.1"/>
    </source>
</evidence>
<dbReference type="AlphaFoldDB" id="A0A127Z5B5"/>
<feature type="chain" id="PRO_5007281114" evidence="1">
    <location>
        <begin position="23"/>
        <end position="101"/>
    </location>
</feature>
<proteinExistence type="predicted"/>